<evidence type="ECO:0000313" key="3">
    <source>
        <dbReference type="Proteomes" id="UP001165085"/>
    </source>
</evidence>
<dbReference type="AlphaFoldDB" id="A0A9W7E8Y0"/>
<comment type="caution">
    <text evidence="2">The sequence shown here is derived from an EMBL/GenBank/DDBJ whole genome shotgun (WGS) entry which is preliminary data.</text>
</comment>
<protein>
    <recommendedName>
        <fullName evidence="1">Calcineurin-like phosphoesterase domain-containing protein</fullName>
    </recommendedName>
</protein>
<gene>
    <name evidence="2" type="ORF">TrST_g11083</name>
</gene>
<evidence type="ECO:0000259" key="1">
    <source>
        <dbReference type="Pfam" id="PF00149"/>
    </source>
</evidence>
<name>A0A9W7E8Y0_9STRA</name>
<dbReference type="GO" id="GO:0016787">
    <property type="term" value="F:hydrolase activity"/>
    <property type="evidence" value="ECO:0007669"/>
    <property type="project" value="InterPro"/>
</dbReference>
<keyword evidence="3" id="KW-1185">Reference proteome</keyword>
<dbReference type="EMBL" id="BRXY01000132">
    <property type="protein sequence ID" value="GMH69395.1"/>
    <property type="molecule type" value="Genomic_DNA"/>
</dbReference>
<dbReference type="SUPFAM" id="SSF56300">
    <property type="entry name" value="Metallo-dependent phosphatases"/>
    <property type="match status" value="1"/>
</dbReference>
<organism evidence="2 3">
    <name type="scientific">Triparma strigata</name>
    <dbReference type="NCBI Taxonomy" id="1606541"/>
    <lineage>
        <taxon>Eukaryota</taxon>
        <taxon>Sar</taxon>
        <taxon>Stramenopiles</taxon>
        <taxon>Ochrophyta</taxon>
        <taxon>Bolidophyceae</taxon>
        <taxon>Parmales</taxon>
        <taxon>Triparmaceae</taxon>
        <taxon>Triparma</taxon>
    </lineage>
</organism>
<dbReference type="Pfam" id="PF00149">
    <property type="entry name" value="Metallophos"/>
    <property type="match status" value="1"/>
</dbReference>
<dbReference type="PRINTS" id="PR00114">
    <property type="entry name" value="STPHPHTASE"/>
</dbReference>
<dbReference type="PANTHER" id="PTHR46546">
    <property type="entry name" value="SHEWANELLA-LIKE PROTEIN PHOSPHATASE 1"/>
    <property type="match status" value="1"/>
</dbReference>
<dbReference type="Proteomes" id="UP001165085">
    <property type="component" value="Unassembled WGS sequence"/>
</dbReference>
<accession>A0A9W7E8Y0</accession>
<dbReference type="OrthoDB" id="10267127at2759"/>
<evidence type="ECO:0000313" key="2">
    <source>
        <dbReference type="EMBL" id="GMH69395.1"/>
    </source>
</evidence>
<feature type="domain" description="Calcineurin-like phosphoesterase" evidence="1">
    <location>
        <begin position="56"/>
        <end position="185"/>
    </location>
</feature>
<sequence>MIWSVIIAVAVALVGFGGGLLHKSGRLDIPWVRRTTKTNSITGTKPKEMSDLTIKTIWAIGDLHGDAMCAKHWLNVTGLIGADGGWTDPRSKLVFVGDYVDKGPTSLETVQLVKSIEEKYDNVVALMGNHELEVLNDRLPPEQRKRYWYQLPYSTVHPDDMLSYAPESEITEDTHRALDILYDLALNEVYGKNKFRSIDFSPYGENSICNLIKEEGESKMVREELDKLQGYYIQAYSSETDLGKWVEKRPITHFHEDLVFLHGGINPQIFDIDGGVPSAEDLSGLNSAFASSSSTSLLSPFMKSLHGQIVYDLVTYRGNHKSCEEVGYVADRLDVSKVIVGHTPDDDVRIMCNDSFLAIDSALGRWIRVNGNQYCRGDETKNSLNGRYTCDKVNDMCEGGIVKLEKRVDGGWTTSVITS</sequence>
<dbReference type="InterPro" id="IPR004843">
    <property type="entry name" value="Calcineurin-like_PHP"/>
</dbReference>
<dbReference type="Gene3D" id="3.60.21.10">
    <property type="match status" value="1"/>
</dbReference>
<reference evidence="3" key="1">
    <citation type="journal article" date="2023" name="Commun. Biol.">
        <title>Genome analysis of Parmales, the sister group of diatoms, reveals the evolutionary specialization of diatoms from phago-mixotrophs to photoautotrophs.</title>
        <authorList>
            <person name="Ban H."/>
            <person name="Sato S."/>
            <person name="Yoshikawa S."/>
            <person name="Yamada K."/>
            <person name="Nakamura Y."/>
            <person name="Ichinomiya M."/>
            <person name="Sato N."/>
            <person name="Blanc-Mathieu R."/>
            <person name="Endo H."/>
            <person name="Kuwata A."/>
            <person name="Ogata H."/>
        </authorList>
    </citation>
    <scope>NUCLEOTIDE SEQUENCE [LARGE SCALE GENOMIC DNA]</scope>
    <source>
        <strain evidence="3">NIES 3701</strain>
    </source>
</reference>
<proteinExistence type="predicted"/>
<dbReference type="PANTHER" id="PTHR46546:SF4">
    <property type="entry name" value="SHEWANELLA-LIKE PROTEIN PHOSPHATASE 1"/>
    <property type="match status" value="1"/>
</dbReference>
<dbReference type="InterPro" id="IPR006186">
    <property type="entry name" value="Ser/Thr-sp_prot-phosphatase"/>
</dbReference>
<dbReference type="InterPro" id="IPR029052">
    <property type="entry name" value="Metallo-depent_PP-like"/>
</dbReference>